<feature type="region of interest" description="Disordered" evidence="1">
    <location>
        <begin position="21"/>
        <end position="41"/>
    </location>
</feature>
<reference evidence="2 3" key="1">
    <citation type="journal article" date="2020" name="ISME J.">
        <title>Comparative genomics reveals insights into cyanobacterial evolution and habitat adaptation.</title>
        <authorList>
            <person name="Chen M.Y."/>
            <person name="Teng W.K."/>
            <person name="Zhao L."/>
            <person name="Hu C.X."/>
            <person name="Zhou Y.K."/>
            <person name="Han B.P."/>
            <person name="Song L.R."/>
            <person name="Shu W.S."/>
        </authorList>
    </citation>
    <scope>NUCLEOTIDE SEQUENCE [LARGE SCALE GENOMIC DNA]</scope>
    <source>
        <strain evidence="2 3">FACHB-1050</strain>
    </source>
</reference>
<organism evidence="2 3">
    <name type="scientific">Phormidium tenue FACHB-1050</name>
    <dbReference type="NCBI Taxonomy" id="2692857"/>
    <lineage>
        <taxon>Bacteria</taxon>
        <taxon>Bacillati</taxon>
        <taxon>Cyanobacteriota</taxon>
        <taxon>Cyanophyceae</taxon>
        <taxon>Oscillatoriophycideae</taxon>
        <taxon>Oscillatoriales</taxon>
        <taxon>Oscillatoriaceae</taxon>
        <taxon>Phormidium</taxon>
    </lineage>
</organism>
<name>A0ABR8C5C2_9CYAN</name>
<evidence type="ECO:0000313" key="3">
    <source>
        <dbReference type="Proteomes" id="UP000618445"/>
    </source>
</evidence>
<evidence type="ECO:0000313" key="2">
    <source>
        <dbReference type="EMBL" id="MBD2315501.1"/>
    </source>
</evidence>
<dbReference type="EMBL" id="JACJQY010000001">
    <property type="protein sequence ID" value="MBD2315501.1"/>
    <property type="molecule type" value="Genomic_DNA"/>
</dbReference>
<evidence type="ECO:0000256" key="1">
    <source>
        <dbReference type="SAM" id="MobiDB-lite"/>
    </source>
</evidence>
<sequence length="191" mass="21226">MTRSASFTVGLVLLVTSACTPSTINSENPNQTKPITNSNTWQDYTSEAGKFSVQMPNKPEERAEERKTEIATVKMNMAVSEFKDSAYFASYADFPEKFPDDEIQPRLDEAMKGIVGGLKGKVTTSKESKLGKASCRDFEASGKIQAIEALFKGRICLSDNRRFYQMFVLAPATKFSNADVDRFLGSFKINE</sequence>
<gene>
    <name evidence="2" type="ORF">H6G05_01385</name>
</gene>
<dbReference type="RefSeq" id="WP_190575625.1">
    <property type="nucleotide sequence ID" value="NZ_CAWPQU010000001.1"/>
</dbReference>
<dbReference type="PROSITE" id="PS51257">
    <property type="entry name" value="PROKAR_LIPOPROTEIN"/>
    <property type="match status" value="1"/>
</dbReference>
<evidence type="ECO:0008006" key="4">
    <source>
        <dbReference type="Google" id="ProtNLM"/>
    </source>
</evidence>
<accession>A0ABR8C5C2</accession>
<comment type="caution">
    <text evidence="2">The sequence shown here is derived from an EMBL/GenBank/DDBJ whole genome shotgun (WGS) entry which is preliminary data.</text>
</comment>
<protein>
    <recommendedName>
        <fullName evidence="4">DUF4476 domain-containing protein</fullName>
    </recommendedName>
</protein>
<proteinExistence type="predicted"/>
<dbReference type="Proteomes" id="UP000618445">
    <property type="component" value="Unassembled WGS sequence"/>
</dbReference>
<keyword evidence="3" id="KW-1185">Reference proteome</keyword>